<gene>
    <name evidence="2" type="ORF">ORAREDHAP_LOCUS1589</name>
</gene>
<keyword evidence="1" id="KW-0472">Membrane</keyword>
<evidence type="ECO:0000256" key="1">
    <source>
        <dbReference type="SAM" id="Phobius"/>
    </source>
</evidence>
<feature type="transmembrane region" description="Helical" evidence="1">
    <location>
        <begin position="6"/>
        <end position="23"/>
    </location>
</feature>
<dbReference type="Proteomes" id="UP000507245">
    <property type="component" value="Unassembled WGS sequence"/>
</dbReference>
<dbReference type="OrthoDB" id="2126698at2759"/>
<protein>
    <submittedName>
        <fullName evidence="2">Uncharacterized protein</fullName>
    </submittedName>
</protein>
<organism evidence="2 3">
    <name type="scientific">Prunus armeniaca</name>
    <name type="common">Apricot</name>
    <name type="synonym">Armeniaca vulgaris</name>
    <dbReference type="NCBI Taxonomy" id="36596"/>
    <lineage>
        <taxon>Eukaryota</taxon>
        <taxon>Viridiplantae</taxon>
        <taxon>Streptophyta</taxon>
        <taxon>Embryophyta</taxon>
        <taxon>Tracheophyta</taxon>
        <taxon>Spermatophyta</taxon>
        <taxon>Magnoliopsida</taxon>
        <taxon>eudicotyledons</taxon>
        <taxon>Gunneridae</taxon>
        <taxon>Pentapetalae</taxon>
        <taxon>rosids</taxon>
        <taxon>fabids</taxon>
        <taxon>Rosales</taxon>
        <taxon>Rosaceae</taxon>
        <taxon>Amygdaloideae</taxon>
        <taxon>Amygdaleae</taxon>
        <taxon>Prunus</taxon>
    </lineage>
</organism>
<keyword evidence="3" id="KW-1185">Reference proteome</keyword>
<proteinExistence type="predicted"/>
<keyword evidence="1" id="KW-0812">Transmembrane</keyword>
<reference evidence="3" key="1">
    <citation type="journal article" date="2020" name="Genome Biol.">
        <title>Gamete binning: chromosome-level and haplotype-resolved genome assembly enabled by high-throughput single-cell sequencing of gamete genomes.</title>
        <authorList>
            <person name="Campoy J.A."/>
            <person name="Sun H."/>
            <person name="Goel M."/>
            <person name="Jiao W.-B."/>
            <person name="Folz-Donahue K."/>
            <person name="Wang N."/>
            <person name="Rubio M."/>
            <person name="Liu C."/>
            <person name="Kukat C."/>
            <person name="Ruiz D."/>
            <person name="Huettel B."/>
            <person name="Schneeberger K."/>
        </authorList>
    </citation>
    <scope>NUCLEOTIDE SEQUENCE [LARGE SCALE GENOMIC DNA]</scope>
    <source>
        <strain evidence="3">cv. Rojo Pasion</strain>
    </source>
</reference>
<dbReference type="AlphaFoldDB" id="A0A6J5VVA5"/>
<dbReference type="EMBL" id="CAEKKB010000001">
    <property type="protein sequence ID" value="CAB4292936.1"/>
    <property type="molecule type" value="Genomic_DNA"/>
</dbReference>
<evidence type="ECO:0000313" key="2">
    <source>
        <dbReference type="EMBL" id="CAB4292936.1"/>
    </source>
</evidence>
<keyword evidence="1" id="KW-1133">Transmembrane helix</keyword>
<evidence type="ECO:0000313" key="3">
    <source>
        <dbReference type="Proteomes" id="UP000507245"/>
    </source>
</evidence>
<sequence length="52" mass="5459">MGAYINLGALMGIPTAVLLAFVLHMGGKHMFFTGSLDGNHSGASTVSFIHMH</sequence>
<name>A0A6J5VVA5_PRUAR</name>
<accession>A0A6J5VVA5</accession>